<evidence type="ECO:0000256" key="2">
    <source>
        <dbReference type="SAM" id="SignalP"/>
    </source>
</evidence>
<evidence type="ECO:0000313" key="3">
    <source>
        <dbReference type="EMBL" id="CAD8505962.1"/>
    </source>
</evidence>
<keyword evidence="2" id="KW-0732">Signal</keyword>
<reference evidence="3" key="1">
    <citation type="submission" date="2021-01" db="EMBL/GenBank/DDBJ databases">
        <authorList>
            <person name="Corre E."/>
            <person name="Pelletier E."/>
            <person name="Niang G."/>
            <person name="Scheremetjew M."/>
            <person name="Finn R."/>
            <person name="Kale V."/>
            <person name="Holt S."/>
            <person name="Cochrane G."/>
            <person name="Meng A."/>
            <person name="Brown T."/>
            <person name="Cohen L."/>
        </authorList>
    </citation>
    <scope>NUCLEOTIDE SEQUENCE</scope>
    <source>
        <strain evidence="3">CCMP325</strain>
    </source>
</reference>
<feature type="signal peptide" evidence="2">
    <location>
        <begin position="1"/>
        <end position="17"/>
    </location>
</feature>
<organism evidence="3">
    <name type="scientific">Hanusia phi</name>
    <dbReference type="NCBI Taxonomy" id="3032"/>
    <lineage>
        <taxon>Eukaryota</taxon>
        <taxon>Cryptophyceae</taxon>
        <taxon>Pyrenomonadales</taxon>
        <taxon>Geminigeraceae</taxon>
        <taxon>Hanusia</taxon>
    </lineage>
</organism>
<dbReference type="AlphaFoldDB" id="A0A7S0HYT0"/>
<keyword evidence="1" id="KW-0812">Transmembrane</keyword>
<dbReference type="EMBL" id="HBEO01033040">
    <property type="protein sequence ID" value="CAD8505962.1"/>
    <property type="molecule type" value="Transcribed_RNA"/>
</dbReference>
<feature type="chain" id="PRO_5030638463" evidence="2">
    <location>
        <begin position="18"/>
        <end position="88"/>
    </location>
</feature>
<proteinExistence type="predicted"/>
<gene>
    <name evidence="3" type="ORF">HPHI1048_LOCUS22340</name>
</gene>
<protein>
    <submittedName>
        <fullName evidence="3">Uncharacterized protein</fullName>
    </submittedName>
</protein>
<keyword evidence="1" id="KW-0472">Membrane</keyword>
<keyword evidence="1" id="KW-1133">Transmembrane helix</keyword>
<sequence>MLLLTVLAIMLLEAACADECCSKQFEPNQPCDPDHWCNFVFQEEYEKMSVIGGTIFAVVTGISILWVLSRDVFRLWGAGKKGQHQIEQ</sequence>
<accession>A0A7S0HYT0</accession>
<feature type="transmembrane region" description="Helical" evidence="1">
    <location>
        <begin position="48"/>
        <end position="68"/>
    </location>
</feature>
<evidence type="ECO:0000256" key="1">
    <source>
        <dbReference type="SAM" id="Phobius"/>
    </source>
</evidence>
<name>A0A7S0HYT0_9CRYP</name>